<dbReference type="FunFam" id="3.30.310.130:FF:000008">
    <property type="entry name" value="Ubiquitin-like-specific protease 1"/>
    <property type="match status" value="1"/>
</dbReference>
<comment type="similarity">
    <text evidence="1">Belongs to the peptidase C48 family.</text>
</comment>
<dbReference type="EMBL" id="CP014247">
    <property type="protein sequence ID" value="AMD22320.1"/>
    <property type="molecule type" value="Genomic_DNA"/>
</dbReference>
<feature type="domain" description="Ubiquitin-like protease family profile" evidence="7">
    <location>
        <begin position="394"/>
        <end position="552"/>
    </location>
</feature>
<dbReference type="OrthoDB" id="1939479at2759"/>
<dbReference type="PROSITE" id="PS50600">
    <property type="entry name" value="ULP_PROTEASE"/>
    <property type="match status" value="1"/>
</dbReference>
<keyword evidence="3" id="KW-0378">Hydrolase</keyword>
<dbReference type="GO" id="GO:0016926">
    <property type="term" value="P:protein desumoylation"/>
    <property type="evidence" value="ECO:0007669"/>
    <property type="project" value="TreeGrafter"/>
</dbReference>
<organism evidence="8 9">
    <name type="scientific">Eremothecium sinecaudum</name>
    <dbReference type="NCBI Taxonomy" id="45286"/>
    <lineage>
        <taxon>Eukaryota</taxon>
        <taxon>Fungi</taxon>
        <taxon>Dikarya</taxon>
        <taxon>Ascomycota</taxon>
        <taxon>Saccharomycotina</taxon>
        <taxon>Saccharomycetes</taxon>
        <taxon>Saccharomycetales</taxon>
        <taxon>Saccharomycetaceae</taxon>
        <taxon>Eremothecium</taxon>
    </lineage>
</organism>
<dbReference type="Gene3D" id="3.30.310.130">
    <property type="entry name" value="Ubiquitin-related"/>
    <property type="match status" value="1"/>
</dbReference>
<dbReference type="RefSeq" id="XP_017989316.1">
    <property type="nucleotide sequence ID" value="XM_018133521.1"/>
</dbReference>
<dbReference type="GO" id="GO:0005634">
    <property type="term" value="C:nucleus"/>
    <property type="evidence" value="ECO:0007669"/>
    <property type="project" value="TreeGrafter"/>
</dbReference>
<keyword evidence="2" id="KW-0645">Protease</keyword>
<gene>
    <name evidence="8" type="ORF">AW171_hschr74347</name>
</gene>
<evidence type="ECO:0000256" key="6">
    <source>
        <dbReference type="SAM" id="MobiDB-lite"/>
    </source>
</evidence>
<evidence type="ECO:0000256" key="4">
    <source>
        <dbReference type="ARBA" id="ARBA00022807"/>
    </source>
</evidence>
<protein>
    <submittedName>
        <fullName evidence="8">HGL020Wp</fullName>
    </submittedName>
</protein>
<evidence type="ECO:0000256" key="3">
    <source>
        <dbReference type="ARBA" id="ARBA00022801"/>
    </source>
</evidence>
<feature type="compositionally biased region" description="Basic and acidic residues" evidence="6">
    <location>
        <begin position="37"/>
        <end position="46"/>
    </location>
</feature>
<sequence>MVVDVSNFEPNKRSLSPIRNNSEGCRCLHNQKSATNDNEHLDREEGLSSGASSYRKVKSSDENMLNMLSKVFQSTKKSIWSAVFSNYDRPVSHDFKPKEPSSSVPGTYDTMRSDLVGRLEDNVGLYVKKRQSSEYVMIPNKKRKPSDDREPLFETIGSKFHEKKEPELEDKLKNAITPELDNPAADPFKWDRGKSEYPLHTGPVQYGTAFYRRRSKIDSSSRLSIARQTSSNDSVPAISFLKMVYNGELRTNEAIENERRAQLQLLESSTRESKSLKKSIINLTEKIKEILIDRQPSVILDNDVKIISERKVDPLTLKRKEFYNQKLKFDRSLLTFEEEFKSYKKLIEERRRIQSEIRRKQRKLVPELPDDIVNDVKTVLKRNDKSILSKKNNLEVTVRDFKTLAPRRWLNDTIIEYFMKQIENNNAKVVAFNSFFYTNLSQNGYQGVRRWMKRKKVKINDLDKVFAPINLDQSHWTLGVIDIANKRVLYADSLSSSPSATSFAIMKDLQKYVIDESGGSLGADFELQHLVCPRQPNGYDCGVYVCINSLYISKDQDLKFDHDDATRMRLYIGSMILSDGK</sequence>
<dbReference type="STRING" id="45286.A0A120K2Q9"/>
<evidence type="ECO:0000259" key="7">
    <source>
        <dbReference type="PROSITE" id="PS50600"/>
    </source>
</evidence>
<dbReference type="PANTHER" id="PTHR12606:SF154">
    <property type="entry name" value="UBIQUITIN-LIKE-SPECIFIC PROTEASE 1"/>
    <property type="match status" value="1"/>
</dbReference>
<dbReference type="GeneID" id="28725666"/>
<evidence type="ECO:0000256" key="1">
    <source>
        <dbReference type="ARBA" id="ARBA00005234"/>
    </source>
</evidence>
<dbReference type="GO" id="GO:0016929">
    <property type="term" value="F:deSUMOylase activity"/>
    <property type="evidence" value="ECO:0007669"/>
    <property type="project" value="TreeGrafter"/>
</dbReference>
<keyword evidence="9" id="KW-1185">Reference proteome</keyword>
<evidence type="ECO:0000313" key="8">
    <source>
        <dbReference type="EMBL" id="AMD22320.1"/>
    </source>
</evidence>
<dbReference type="Proteomes" id="UP000243052">
    <property type="component" value="Chromosome vii"/>
</dbReference>
<feature type="coiled-coil region" evidence="5">
    <location>
        <begin position="252"/>
        <end position="286"/>
    </location>
</feature>
<dbReference type="InterPro" id="IPR003653">
    <property type="entry name" value="Peptidase_C48_C"/>
</dbReference>
<keyword evidence="5" id="KW-0175">Coiled coil</keyword>
<keyword evidence="4" id="KW-0788">Thiol protease</keyword>
<accession>A0A120K2Q9</accession>
<name>A0A120K2Q9_9SACH</name>
<dbReference type="AlphaFoldDB" id="A0A120K2Q9"/>
<evidence type="ECO:0000256" key="2">
    <source>
        <dbReference type="ARBA" id="ARBA00022670"/>
    </source>
</evidence>
<dbReference type="GO" id="GO:0006508">
    <property type="term" value="P:proteolysis"/>
    <property type="evidence" value="ECO:0007669"/>
    <property type="project" value="UniProtKB-KW"/>
</dbReference>
<dbReference type="PANTHER" id="PTHR12606">
    <property type="entry name" value="SENTRIN/SUMO-SPECIFIC PROTEASE"/>
    <property type="match status" value="1"/>
</dbReference>
<dbReference type="SUPFAM" id="SSF54001">
    <property type="entry name" value="Cysteine proteinases"/>
    <property type="match status" value="1"/>
</dbReference>
<feature type="compositionally biased region" description="Polar residues" evidence="6">
    <location>
        <begin position="13"/>
        <end position="23"/>
    </location>
</feature>
<dbReference type="Gene3D" id="1.10.418.20">
    <property type="match status" value="1"/>
</dbReference>
<dbReference type="InterPro" id="IPR038765">
    <property type="entry name" value="Papain-like_cys_pep_sf"/>
</dbReference>
<evidence type="ECO:0000313" key="9">
    <source>
        <dbReference type="Proteomes" id="UP000243052"/>
    </source>
</evidence>
<evidence type="ECO:0000256" key="5">
    <source>
        <dbReference type="SAM" id="Coils"/>
    </source>
</evidence>
<reference evidence="8 9" key="1">
    <citation type="submission" date="2016-01" db="EMBL/GenBank/DDBJ databases">
        <title>Genome sequence of the yeast Holleya sinecauda.</title>
        <authorList>
            <person name="Dietrich F.S."/>
        </authorList>
    </citation>
    <scope>NUCLEOTIDE SEQUENCE [LARGE SCALE GENOMIC DNA]</scope>
    <source>
        <strain evidence="8 9">ATCC 58844</strain>
    </source>
</reference>
<proteinExistence type="inferred from homology"/>
<feature type="region of interest" description="Disordered" evidence="6">
    <location>
        <begin position="1"/>
        <end position="54"/>
    </location>
</feature>
<dbReference type="Pfam" id="PF02902">
    <property type="entry name" value="Peptidase_C48"/>
    <property type="match status" value="1"/>
</dbReference>